<dbReference type="InterPro" id="IPR051917">
    <property type="entry name" value="Transposase-Integrase"/>
</dbReference>
<keyword evidence="4" id="KW-1185">Reference proteome</keyword>
<dbReference type="Pfam" id="PF00665">
    <property type="entry name" value="rve"/>
    <property type="match status" value="1"/>
</dbReference>
<sequence>MKKYKHLSQVERTLISHYHDNGISIGEMARRLGRNKSTISREIRRNSNKDAYRPDTARRRYLSRRKKPQRIDRDASLKAYILERFHEGFTPELIALRLKTYGELEEISYISHESIYQWLYQPAKKKEKLYKFLPCCHARRGRRKRVHRGRIPDRTSIHDRPEVVEARKEVGHWEADLMSFRGNSQHMLVVHERVTRYTVAIKLASKTASETIAALLCFFKSLPDNLLKSVTFDNGMEFAKHKEITQQLGVPTYFCDVYSSWQKGGIENMNGRFRRDLPRKTDLLNMPEEELEQIVLGHNLMPRKVLNGKSPLESLASHLNRAIVFLFNKGIAPHP</sequence>
<dbReference type="InterPro" id="IPR053392">
    <property type="entry name" value="Transposase_IS30-like"/>
</dbReference>
<dbReference type="Pfam" id="PF13936">
    <property type="entry name" value="HTH_38"/>
    <property type="match status" value="1"/>
</dbReference>
<evidence type="ECO:0000313" key="3">
    <source>
        <dbReference type="EMBL" id="WVX66369.1"/>
    </source>
</evidence>
<dbReference type="Proteomes" id="UP001330434">
    <property type="component" value="Chromosome"/>
</dbReference>
<dbReference type="SUPFAM" id="SSF46689">
    <property type="entry name" value="Homeodomain-like"/>
    <property type="match status" value="1"/>
</dbReference>
<keyword evidence="1" id="KW-0233">DNA recombination</keyword>
<dbReference type="NCBIfam" id="NF033563">
    <property type="entry name" value="transpos_IS30"/>
    <property type="match status" value="1"/>
</dbReference>
<dbReference type="InterPro" id="IPR012337">
    <property type="entry name" value="RNaseH-like_sf"/>
</dbReference>
<dbReference type="EMBL" id="CP133270">
    <property type="protein sequence ID" value="WVX66369.1"/>
    <property type="molecule type" value="Genomic_DNA"/>
</dbReference>
<dbReference type="InterPro" id="IPR001584">
    <property type="entry name" value="Integrase_cat-core"/>
</dbReference>
<evidence type="ECO:0000256" key="1">
    <source>
        <dbReference type="ARBA" id="ARBA00023172"/>
    </source>
</evidence>
<organism evidence="3 4">
    <name type="scientific">Candidatus Bealeia paramacronuclearis</name>
    <dbReference type="NCBI Taxonomy" id="1921001"/>
    <lineage>
        <taxon>Bacteria</taxon>
        <taxon>Pseudomonadati</taxon>
        <taxon>Pseudomonadota</taxon>
        <taxon>Alphaproteobacteria</taxon>
        <taxon>Holosporales</taxon>
        <taxon>Holosporaceae</taxon>
        <taxon>Candidatus Bealeia</taxon>
    </lineage>
</organism>
<dbReference type="PANTHER" id="PTHR10948">
    <property type="entry name" value="TRANSPOSASE"/>
    <property type="match status" value="1"/>
</dbReference>
<name>A0ABZ2C1M9_9PROT</name>
<dbReference type="Gene3D" id="1.10.10.60">
    <property type="entry name" value="Homeodomain-like"/>
    <property type="match status" value="1"/>
</dbReference>
<gene>
    <name evidence="3" type="ORF">Bealeia1_00545</name>
</gene>
<dbReference type="Gene3D" id="3.30.420.10">
    <property type="entry name" value="Ribonuclease H-like superfamily/Ribonuclease H"/>
    <property type="match status" value="1"/>
</dbReference>
<dbReference type="SUPFAM" id="SSF53098">
    <property type="entry name" value="Ribonuclease H-like"/>
    <property type="match status" value="1"/>
</dbReference>
<protein>
    <submittedName>
        <fullName evidence="3">IS630 family transposase</fullName>
    </submittedName>
</protein>
<dbReference type="InterPro" id="IPR025246">
    <property type="entry name" value="IS30-like_HTH"/>
</dbReference>
<dbReference type="RefSeq" id="WP_331255247.1">
    <property type="nucleotide sequence ID" value="NZ_CP133270.1"/>
</dbReference>
<evidence type="ECO:0000313" key="4">
    <source>
        <dbReference type="Proteomes" id="UP001330434"/>
    </source>
</evidence>
<reference evidence="3 4" key="1">
    <citation type="journal article" date="2024" name="Environ. Microbiol.">
        <title>Novel evolutionary insights on the interactions of the Holosporales (Alphaproteobacteria) with eukaryotic hosts from comparative genomics.</title>
        <authorList>
            <person name="Giovannini M."/>
            <person name="Petroni G."/>
            <person name="Castelli M."/>
        </authorList>
    </citation>
    <scope>NUCLEOTIDE SEQUENCE [LARGE SCALE GENOMIC DNA]</scope>
    <source>
        <strain evidence="3 4">US_Bl 15I1</strain>
    </source>
</reference>
<proteinExistence type="predicted"/>
<dbReference type="InterPro" id="IPR009057">
    <property type="entry name" value="Homeodomain-like_sf"/>
</dbReference>
<accession>A0ABZ2C1M9</accession>
<dbReference type="PANTHER" id="PTHR10948:SF23">
    <property type="entry name" value="TRANSPOSASE INSI FOR INSERTION SEQUENCE ELEMENT IS30A-RELATED"/>
    <property type="match status" value="1"/>
</dbReference>
<dbReference type="InterPro" id="IPR036397">
    <property type="entry name" value="RNaseH_sf"/>
</dbReference>
<feature type="domain" description="Integrase catalytic" evidence="2">
    <location>
        <begin position="157"/>
        <end position="319"/>
    </location>
</feature>
<evidence type="ECO:0000259" key="2">
    <source>
        <dbReference type="PROSITE" id="PS50994"/>
    </source>
</evidence>
<dbReference type="PROSITE" id="PS50994">
    <property type="entry name" value="INTEGRASE"/>
    <property type="match status" value="1"/>
</dbReference>